<feature type="transmembrane region" description="Helical" evidence="1">
    <location>
        <begin position="314"/>
        <end position="339"/>
    </location>
</feature>
<sequence>MTNHNDDNNYLKTSQGSEQKSKEKVFGQLTIGKLVFLAVISLLLSVAGPLIVFAPIPLCIAFLLYGKGKTFGLIAATIAVIVGASFLVSSLEGTRMMSLYFVVTSIVAFLTARVVWNKQNPVSALLKNGFSVFTVLALLFGLLVMLSGKTTVDMFTDTVVQVGDSLKASKGFDNFLAEGGEQAEAMKFIIDKPKEVAILVLRMTFAVTFVGTFFFLWISQFMLMRNSLIWRQFYDYPYKMKDLVRFKVPEQFVYGLILAMALIPLGSFVFESQLMETIGWNIVYSLGIFYFFQGFGIVSDALDTYGIFGFFRSIVVILSIFMGYQAVTILGIADIWIDFRKFLKKKNKMKEI</sequence>
<feature type="transmembrane region" description="Helical" evidence="1">
    <location>
        <begin position="282"/>
        <end position="302"/>
    </location>
</feature>
<proteinExistence type="predicted"/>
<dbReference type="RefSeq" id="WP_014245264.1">
    <property type="nucleotide sequence ID" value="NC_016620.1"/>
</dbReference>
<keyword evidence="1" id="KW-0812">Transmembrane</keyword>
<dbReference type="OrthoDB" id="5295139at2"/>
<evidence type="ECO:0000313" key="3">
    <source>
        <dbReference type="Proteomes" id="UP000008963"/>
    </source>
</evidence>
<dbReference type="PANTHER" id="PTHR41324:SF1">
    <property type="entry name" value="DUF2232 DOMAIN-CONTAINING PROTEIN"/>
    <property type="match status" value="1"/>
</dbReference>
<dbReference type="STRING" id="862908.BMS_2712"/>
<keyword evidence="1" id="KW-0472">Membrane</keyword>
<feature type="transmembrane region" description="Helical" evidence="1">
    <location>
        <begin position="128"/>
        <end position="146"/>
    </location>
</feature>
<name>E1WXH2_HALMS</name>
<feature type="transmembrane region" description="Helical" evidence="1">
    <location>
        <begin position="196"/>
        <end position="218"/>
    </location>
</feature>
<dbReference type="eggNOG" id="COG4241">
    <property type="taxonomic scope" value="Bacteria"/>
</dbReference>
<keyword evidence="3" id="KW-1185">Reference proteome</keyword>
<dbReference type="Pfam" id="PF09991">
    <property type="entry name" value="DUF2232"/>
    <property type="match status" value="1"/>
</dbReference>
<dbReference type="AlphaFoldDB" id="E1WXH2"/>
<reference evidence="3" key="1">
    <citation type="journal article" date="2013" name="ISME J.">
        <title>A small predatory core genome in the divergent marine Bacteriovorax marinus SJ and the terrestrial Bdellovibrio bacteriovorus.</title>
        <authorList>
            <person name="Crossman L.C."/>
            <person name="Chen H."/>
            <person name="Cerdeno-Tarraga A.M."/>
            <person name="Brooks K."/>
            <person name="Quail M.A."/>
            <person name="Pineiro S.A."/>
            <person name="Hobley L."/>
            <person name="Sockett R.E."/>
            <person name="Bentley S.D."/>
            <person name="Parkhill J."/>
            <person name="Williams H.N."/>
            <person name="Stine O.C."/>
        </authorList>
    </citation>
    <scope>NUCLEOTIDE SEQUENCE [LARGE SCALE GENOMIC DNA]</scope>
    <source>
        <strain evidence="3">ATCC BAA-682 / DSM 15412 / SJ</strain>
    </source>
</reference>
<feature type="transmembrane region" description="Helical" evidence="1">
    <location>
        <begin position="71"/>
        <end position="91"/>
    </location>
</feature>
<accession>E1WXH2</accession>
<feature type="transmembrane region" description="Helical" evidence="1">
    <location>
        <begin position="98"/>
        <end position="116"/>
    </location>
</feature>
<keyword evidence="1" id="KW-1133">Transmembrane helix</keyword>
<dbReference type="PANTHER" id="PTHR41324">
    <property type="entry name" value="MEMBRANE PROTEIN-RELATED"/>
    <property type="match status" value="1"/>
</dbReference>
<dbReference type="Proteomes" id="UP000008963">
    <property type="component" value="Chromosome"/>
</dbReference>
<feature type="transmembrane region" description="Helical" evidence="1">
    <location>
        <begin position="252"/>
        <end position="270"/>
    </location>
</feature>
<gene>
    <name evidence="2" type="ordered locus">BMS_2712</name>
</gene>
<evidence type="ECO:0000313" key="2">
    <source>
        <dbReference type="EMBL" id="CBW27489.1"/>
    </source>
</evidence>
<protein>
    <submittedName>
        <fullName evidence="2">Membrane protein</fullName>
    </submittedName>
</protein>
<feature type="transmembrane region" description="Helical" evidence="1">
    <location>
        <begin position="34"/>
        <end position="65"/>
    </location>
</feature>
<dbReference type="HOGENOM" id="CLU_068641_1_0_7"/>
<dbReference type="InterPro" id="IPR018710">
    <property type="entry name" value="DUF2232"/>
</dbReference>
<organism evidence="2 3">
    <name type="scientific">Halobacteriovorax marinus (strain ATCC BAA-682 / DSM 15412 / SJ)</name>
    <name type="common">Bacteriovorax marinus</name>
    <dbReference type="NCBI Taxonomy" id="862908"/>
    <lineage>
        <taxon>Bacteria</taxon>
        <taxon>Pseudomonadati</taxon>
        <taxon>Bdellovibrionota</taxon>
        <taxon>Bacteriovoracia</taxon>
        <taxon>Bacteriovoracales</taxon>
        <taxon>Halobacteriovoraceae</taxon>
        <taxon>Halobacteriovorax</taxon>
    </lineage>
</organism>
<evidence type="ECO:0000256" key="1">
    <source>
        <dbReference type="SAM" id="Phobius"/>
    </source>
</evidence>
<dbReference type="KEGG" id="bmx:BMS_2712"/>
<dbReference type="PATRIC" id="fig|862908.3.peg.2588"/>
<dbReference type="EMBL" id="FQ312005">
    <property type="protein sequence ID" value="CBW27489.1"/>
    <property type="molecule type" value="Genomic_DNA"/>
</dbReference>